<protein>
    <submittedName>
        <fullName evidence="1">Uncharacterized protein</fullName>
    </submittedName>
</protein>
<evidence type="ECO:0000313" key="2">
    <source>
        <dbReference type="Proteomes" id="UP001165060"/>
    </source>
</evidence>
<comment type="caution">
    <text evidence="1">The sequence shown here is derived from an EMBL/GenBank/DDBJ whole genome shotgun (WGS) entry which is preliminary data.</text>
</comment>
<reference evidence="1 2" key="1">
    <citation type="journal article" date="2023" name="Commun. Biol.">
        <title>Genome analysis of Parmales, the sister group of diatoms, reveals the evolutionary specialization of diatoms from phago-mixotrophs to photoautotrophs.</title>
        <authorList>
            <person name="Ban H."/>
            <person name="Sato S."/>
            <person name="Yoshikawa S."/>
            <person name="Yamada K."/>
            <person name="Nakamura Y."/>
            <person name="Ichinomiya M."/>
            <person name="Sato N."/>
            <person name="Blanc-Mathieu R."/>
            <person name="Endo H."/>
            <person name="Kuwata A."/>
            <person name="Ogata H."/>
        </authorList>
    </citation>
    <scope>NUCLEOTIDE SEQUENCE [LARGE SCALE GENOMIC DNA]</scope>
</reference>
<accession>A0ABQ6MSX7</accession>
<proteinExistence type="predicted"/>
<organism evidence="1 2">
    <name type="scientific">Tetraparma gracilis</name>
    <dbReference type="NCBI Taxonomy" id="2962635"/>
    <lineage>
        <taxon>Eukaryota</taxon>
        <taxon>Sar</taxon>
        <taxon>Stramenopiles</taxon>
        <taxon>Ochrophyta</taxon>
        <taxon>Bolidophyceae</taxon>
        <taxon>Parmales</taxon>
        <taxon>Triparmaceae</taxon>
        <taxon>Tetraparma</taxon>
    </lineage>
</organism>
<name>A0ABQ6MSX7_9STRA</name>
<dbReference type="Proteomes" id="UP001165060">
    <property type="component" value="Unassembled WGS sequence"/>
</dbReference>
<feature type="non-terminal residue" evidence="1">
    <location>
        <position position="1"/>
    </location>
</feature>
<keyword evidence="2" id="KW-1185">Reference proteome</keyword>
<evidence type="ECO:0000313" key="1">
    <source>
        <dbReference type="EMBL" id="GMI31990.1"/>
    </source>
</evidence>
<sequence length="748" mass="82188">PPPSYGEVSKRTDKIVSEVEATASTLPESHEAFDNPSLNMELATAAASPPSSVPKLLPPNLFAVLSSTAHIMNVHAINSSPNPSSPLTFRGEIVGEMIRGLGAAMACGWNDSRGSAASPPVEGGVYHDNREYDLNPGALVGGVLDVLVNGTRWREFEHSEAMSQAEVELREAVENTFLRIDTEDRYFFQFQPYLDVTEIHTLGISDRLVQGGAKGDYGTLPATVIEALLDARMPAEGIRYFDSVYPDGTPPACCIEAALACCAMAQFQVLKDAGEGASAASDLYKEKAASLYAMMYSPTPRAVNSLVKTAEYGRDWQMAVSAIRTSPLLHTSPADLLDSEYLQTRTLAVGAAISACVNAQQYAEGVKVAEALCPRNTQDYSCLLSTDSTLAAAMEALTMSGSHQEAIDMFDDSMQAHANLTPTSMRADVTNWEAATCQYLHALGKAGAPPEALFSAFSRLNDDVLSPRLYVHLARGMTRRADTMNVMFMAQDHARFGDEDLVTDELVAAVIENTADEDHRLEGYPNHMRWEKVIRLAQETSNVVKHIDIKNISETDLEWVGYLEPQTPKCALAVFQALFGLRNKEQEIIRLLIRCTDNFPKMLSRDIFSLALRAQGRSMRMKKCRGMPKPVPDWLSDSEYYEFEEDLRNAAQRSLGIYELAQATGFGYDKVVASETAKAFRALRAPSNSLKLVEAFERQTAVKPPAVIYQQGIQASREGNNYLLEQELVSRAEKQGYAWAPVQDEERA</sequence>
<dbReference type="EMBL" id="BRYB01001721">
    <property type="protein sequence ID" value="GMI31990.1"/>
    <property type="molecule type" value="Genomic_DNA"/>
</dbReference>
<gene>
    <name evidence="1" type="ORF">TeGR_g10735</name>
</gene>